<evidence type="ECO:0000313" key="2">
    <source>
        <dbReference type="EMBL" id="KAL3676316.1"/>
    </source>
</evidence>
<gene>
    <name evidence="2" type="ORF">R1sor_026264</name>
</gene>
<reference evidence="2 3" key="1">
    <citation type="submission" date="2024-09" db="EMBL/GenBank/DDBJ databases">
        <title>Chromosome-scale assembly of Riccia sorocarpa.</title>
        <authorList>
            <person name="Paukszto L."/>
        </authorList>
    </citation>
    <scope>NUCLEOTIDE SEQUENCE [LARGE SCALE GENOMIC DNA]</scope>
    <source>
        <strain evidence="2">LP-2024</strain>
        <tissue evidence="2">Aerial parts of the thallus</tissue>
    </source>
</reference>
<dbReference type="EMBL" id="JBJQOH010000008">
    <property type="protein sequence ID" value="KAL3676316.1"/>
    <property type="molecule type" value="Genomic_DNA"/>
</dbReference>
<accession>A0ABD3GEK2</accession>
<evidence type="ECO:0000256" key="1">
    <source>
        <dbReference type="SAM" id="MobiDB-lite"/>
    </source>
</evidence>
<proteinExistence type="predicted"/>
<feature type="region of interest" description="Disordered" evidence="1">
    <location>
        <begin position="432"/>
        <end position="452"/>
    </location>
</feature>
<name>A0ABD3GEK2_9MARC</name>
<comment type="caution">
    <text evidence="2">The sequence shown here is derived from an EMBL/GenBank/DDBJ whole genome shotgun (WGS) entry which is preliminary data.</text>
</comment>
<feature type="compositionally biased region" description="Low complexity" evidence="1">
    <location>
        <begin position="327"/>
        <end position="342"/>
    </location>
</feature>
<dbReference type="AlphaFoldDB" id="A0ABD3GEK2"/>
<sequence length="452" mass="51162">MAPTFVGKVLPYVKLMEKGFLQQYNLDYHHFLRKTVQFVPYSFKDLANVDCLEFSALTALKLVNYISGIQRLCVTDDVFWWALLNTDLESDRILIRGEDGVTCVIGWHEIQVAFRTLHDERDEFRKEKIAHKQFVALKPGQFLLEIVETNVNKKLVSGQPYEEINYYKKAAPYGPTYYSMTVICELFWCNARSPRFSSPMILYAFRETIFKGTNLAESEGWLGWSHMSRDGDIDHRQLISKFPTMITNLGEIRNGCRLPDDIPLASPVRSPVGVKVVGRLVRKRQRQPEVTPKSSKPRMQPPTSRIGPRTRVTSRWPVSEAGPSVPPDTIISIADDSDSPSISESLGKVKSELDSIGSELGQTLRHLLTERLEAYVSPLQDAADAVEHAETFLKSQVINLHQELEKVNKDVAEGQDGDLNFSSAIRRAYQSRPTAPSYEFTASFRESQGGGR</sequence>
<keyword evidence="3" id="KW-1185">Reference proteome</keyword>
<organism evidence="2 3">
    <name type="scientific">Riccia sorocarpa</name>
    <dbReference type="NCBI Taxonomy" id="122646"/>
    <lineage>
        <taxon>Eukaryota</taxon>
        <taxon>Viridiplantae</taxon>
        <taxon>Streptophyta</taxon>
        <taxon>Embryophyta</taxon>
        <taxon>Marchantiophyta</taxon>
        <taxon>Marchantiopsida</taxon>
        <taxon>Marchantiidae</taxon>
        <taxon>Marchantiales</taxon>
        <taxon>Ricciaceae</taxon>
        <taxon>Riccia</taxon>
    </lineage>
</organism>
<protein>
    <submittedName>
        <fullName evidence="2">Uncharacterized protein</fullName>
    </submittedName>
</protein>
<evidence type="ECO:0000313" key="3">
    <source>
        <dbReference type="Proteomes" id="UP001633002"/>
    </source>
</evidence>
<feature type="region of interest" description="Disordered" evidence="1">
    <location>
        <begin position="283"/>
        <end position="342"/>
    </location>
</feature>
<dbReference type="Proteomes" id="UP001633002">
    <property type="component" value="Unassembled WGS sequence"/>
</dbReference>